<comment type="caution">
    <text evidence="1">The sequence shown here is derived from an EMBL/GenBank/DDBJ whole genome shotgun (WGS) entry which is preliminary data.</text>
</comment>
<protein>
    <submittedName>
        <fullName evidence="1">Type II secretion system protein GspM</fullName>
    </submittedName>
</protein>
<accession>A0ABU8R306</accession>
<dbReference type="InterPro" id="IPR030927">
    <property type="entry name" value="T2SS_GspM_XcpZ"/>
</dbReference>
<dbReference type="EMBL" id="JBBHLD010000003">
    <property type="protein sequence ID" value="MEJ5904146.1"/>
    <property type="molecule type" value="Genomic_DNA"/>
</dbReference>
<keyword evidence="2" id="KW-1185">Reference proteome</keyword>
<dbReference type="NCBIfam" id="TIGR04412">
    <property type="entry name" value="T2SS_GspM_XcpZ"/>
    <property type="match status" value="1"/>
</dbReference>
<organism evidence="1 2">
    <name type="scientific">Pseudomonas kermanshahensis</name>
    <dbReference type="NCBI Taxonomy" id="2745482"/>
    <lineage>
        <taxon>Bacteria</taxon>
        <taxon>Pseudomonadati</taxon>
        <taxon>Pseudomonadota</taxon>
        <taxon>Gammaproteobacteria</taxon>
        <taxon>Pseudomonadales</taxon>
        <taxon>Pseudomonadaceae</taxon>
        <taxon>Pseudomonas</taxon>
    </lineage>
</organism>
<evidence type="ECO:0000313" key="2">
    <source>
        <dbReference type="Proteomes" id="UP001377692"/>
    </source>
</evidence>
<dbReference type="Proteomes" id="UP001377692">
    <property type="component" value="Unassembled WGS sequence"/>
</dbReference>
<name>A0ABU8R306_9PSED</name>
<dbReference type="RefSeq" id="WP_186702934.1">
    <property type="nucleotide sequence ID" value="NZ_JABWRY020000001.1"/>
</dbReference>
<sequence>MSTAWMQRHRLPLAVCLIALLSSVLLLREGVAQWRALSQWQALAQMAVGLQGGATLNLERLRQSAQARQIELLEMVTQGEAWHLRGQVGDEQALLGWVLALQAEGAQPLQWGLEQDTQGMRFDLVLRP</sequence>
<reference evidence="1 2" key="1">
    <citation type="submission" date="2024-02" db="EMBL/GenBank/DDBJ databases">
        <title>Identification of pathogenicity and growth-promoting functions of Pseudomonas putida variants.</title>
        <authorList>
            <person name="Sun J."/>
        </authorList>
    </citation>
    <scope>NUCLEOTIDE SEQUENCE [LARGE SCALE GENOMIC DNA]</scope>
    <source>
        <strain evidence="1 2">A04</strain>
    </source>
</reference>
<evidence type="ECO:0000313" key="1">
    <source>
        <dbReference type="EMBL" id="MEJ5904146.1"/>
    </source>
</evidence>
<proteinExistence type="predicted"/>
<gene>
    <name evidence="1" type="primary">gspM</name>
    <name evidence="1" type="ORF">V7V80_05555</name>
</gene>